<organism evidence="2 3">
    <name type="scientific">Hydnum rufescens UP504</name>
    <dbReference type="NCBI Taxonomy" id="1448309"/>
    <lineage>
        <taxon>Eukaryota</taxon>
        <taxon>Fungi</taxon>
        <taxon>Dikarya</taxon>
        <taxon>Basidiomycota</taxon>
        <taxon>Agaricomycotina</taxon>
        <taxon>Agaricomycetes</taxon>
        <taxon>Cantharellales</taxon>
        <taxon>Hydnaceae</taxon>
        <taxon>Hydnum</taxon>
    </lineage>
</organism>
<dbReference type="Proteomes" id="UP000886523">
    <property type="component" value="Unassembled WGS sequence"/>
</dbReference>
<accession>A0A9P6DLK2</accession>
<dbReference type="AlphaFoldDB" id="A0A9P6DLK2"/>
<feature type="region of interest" description="Disordered" evidence="1">
    <location>
        <begin position="1"/>
        <end position="61"/>
    </location>
</feature>
<keyword evidence="3" id="KW-1185">Reference proteome</keyword>
<evidence type="ECO:0000313" key="3">
    <source>
        <dbReference type="Proteomes" id="UP000886523"/>
    </source>
</evidence>
<name>A0A9P6DLK2_9AGAM</name>
<dbReference type="EMBL" id="MU129389">
    <property type="protein sequence ID" value="KAF9503304.1"/>
    <property type="molecule type" value="Genomic_DNA"/>
</dbReference>
<protein>
    <submittedName>
        <fullName evidence="2">Uncharacterized protein</fullName>
    </submittedName>
</protein>
<comment type="caution">
    <text evidence="2">The sequence shown here is derived from an EMBL/GenBank/DDBJ whole genome shotgun (WGS) entry which is preliminary data.</text>
</comment>
<gene>
    <name evidence="2" type="ORF">BS47DRAFT_1369632</name>
</gene>
<sequence>MVPHTPRGRSILPPRTPPKNVLTGPREYRGSRSHSRPPMVNYPQHATKSKHGATHPLWRVPPLRDTLTDEVSPRCTKPHLTRTQDEKWTCVATRNPIQEPSARTPTSYTTTDEIRYHTPPAGVSSPTIETPPKASTDEAQGENRACAVTQRPAPRAPITSPLDA</sequence>
<feature type="compositionally biased region" description="Polar residues" evidence="1">
    <location>
        <begin position="95"/>
        <end position="111"/>
    </location>
</feature>
<proteinExistence type="predicted"/>
<reference evidence="2" key="1">
    <citation type="journal article" date="2020" name="Nat. Commun.">
        <title>Large-scale genome sequencing of mycorrhizal fungi provides insights into the early evolution of symbiotic traits.</title>
        <authorList>
            <person name="Miyauchi S."/>
            <person name="Kiss E."/>
            <person name="Kuo A."/>
            <person name="Drula E."/>
            <person name="Kohler A."/>
            <person name="Sanchez-Garcia M."/>
            <person name="Morin E."/>
            <person name="Andreopoulos B."/>
            <person name="Barry K.W."/>
            <person name="Bonito G."/>
            <person name="Buee M."/>
            <person name="Carver A."/>
            <person name="Chen C."/>
            <person name="Cichocki N."/>
            <person name="Clum A."/>
            <person name="Culley D."/>
            <person name="Crous P.W."/>
            <person name="Fauchery L."/>
            <person name="Girlanda M."/>
            <person name="Hayes R.D."/>
            <person name="Keri Z."/>
            <person name="LaButti K."/>
            <person name="Lipzen A."/>
            <person name="Lombard V."/>
            <person name="Magnuson J."/>
            <person name="Maillard F."/>
            <person name="Murat C."/>
            <person name="Nolan M."/>
            <person name="Ohm R.A."/>
            <person name="Pangilinan J."/>
            <person name="Pereira M.F."/>
            <person name="Perotto S."/>
            <person name="Peter M."/>
            <person name="Pfister S."/>
            <person name="Riley R."/>
            <person name="Sitrit Y."/>
            <person name="Stielow J.B."/>
            <person name="Szollosi G."/>
            <person name="Zifcakova L."/>
            <person name="Stursova M."/>
            <person name="Spatafora J.W."/>
            <person name="Tedersoo L."/>
            <person name="Vaario L.M."/>
            <person name="Yamada A."/>
            <person name="Yan M."/>
            <person name="Wang P."/>
            <person name="Xu J."/>
            <person name="Bruns T."/>
            <person name="Baldrian P."/>
            <person name="Vilgalys R."/>
            <person name="Dunand C."/>
            <person name="Henrissat B."/>
            <person name="Grigoriev I.V."/>
            <person name="Hibbett D."/>
            <person name="Nagy L.G."/>
            <person name="Martin F.M."/>
        </authorList>
    </citation>
    <scope>NUCLEOTIDE SEQUENCE</scope>
    <source>
        <strain evidence="2">UP504</strain>
    </source>
</reference>
<evidence type="ECO:0000313" key="2">
    <source>
        <dbReference type="EMBL" id="KAF9503304.1"/>
    </source>
</evidence>
<evidence type="ECO:0000256" key="1">
    <source>
        <dbReference type="SAM" id="MobiDB-lite"/>
    </source>
</evidence>
<feature type="region of interest" description="Disordered" evidence="1">
    <location>
        <begin position="92"/>
        <end position="164"/>
    </location>
</feature>